<evidence type="ECO:0000256" key="2">
    <source>
        <dbReference type="ARBA" id="ARBA00011152"/>
    </source>
</evidence>
<evidence type="ECO:0000256" key="11">
    <source>
        <dbReference type="PIRSR" id="PIRSR000495-1"/>
    </source>
</evidence>
<dbReference type="PROSITE" id="PS51273">
    <property type="entry name" value="GATASE_TYPE_1"/>
    <property type="match status" value="1"/>
</dbReference>
<comment type="subunit">
    <text evidence="2 10">Heterodimer of HisH and HisF.</text>
</comment>
<evidence type="ECO:0000256" key="4">
    <source>
        <dbReference type="ARBA" id="ARBA00022801"/>
    </source>
</evidence>
<dbReference type="EMBL" id="CP002278">
    <property type="protein sequence ID" value="ADP77162.1"/>
    <property type="molecule type" value="Genomic_DNA"/>
</dbReference>
<organism evidence="13 14">
    <name type="scientific">Methanothermus fervidus (strain ATCC 43054 / DSM 2088 / JCM 10308 / V24 S)</name>
    <dbReference type="NCBI Taxonomy" id="523846"/>
    <lineage>
        <taxon>Archaea</taxon>
        <taxon>Methanobacteriati</taxon>
        <taxon>Methanobacteriota</taxon>
        <taxon>Methanomada group</taxon>
        <taxon>Methanobacteria</taxon>
        <taxon>Methanobacteriales</taxon>
        <taxon>Methanothermaceae</taxon>
        <taxon>Methanothermus</taxon>
    </lineage>
</organism>
<comment type="function">
    <text evidence="10">IGPS catalyzes the conversion of PRFAR and glutamine to IGP, AICAR and glutamate. The HisH subunit catalyzes the hydrolysis of glutamine to glutamate and ammonia as part of the synthesis of IGP and AICAR. The resulting ammonia molecule is channeled to the active site of HisF.</text>
</comment>
<comment type="subcellular location">
    <subcellularLocation>
        <location evidence="10">Cytoplasm</location>
    </subcellularLocation>
</comment>
<proteinExistence type="inferred from homology"/>
<evidence type="ECO:0000313" key="13">
    <source>
        <dbReference type="EMBL" id="ADP77162.1"/>
    </source>
</evidence>
<dbReference type="KEGG" id="mfv:Mfer_0360"/>
<dbReference type="InterPro" id="IPR017926">
    <property type="entry name" value="GATASE"/>
</dbReference>
<keyword evidence="3 10" id="KW-0028">Amino-acid biosynthesis</keyword>
<dbReference type="EC" id="3.5.1.2" evidence="10"/>
<protein>
    <recommendedName>
        <fullName evidence="10">Imidazole glycerol phosphate synthase subunit HisH</fullName>
        <ecNumber evidence="10">4.3.2.10</ecNumber>
    </recommendedName>
    <alternativeName>
        <fullName evidence="10">IGP synthase glutaminase subunit</fullName>
        <ecNumber evidence="10">3.5.1.2</ecNumber>
    </alternativeName>
    <alternativeName>
        <fullName evidence="10">IGP synthase subunit HisH</fullName>
    </alternativeName>
    <alternativeName>
        <fullName evidence="10">ImGP synthase subunit HisH</fullName>
        <shortName evidence="10">IGPS subunit HisH</shortName>
    </alternativeName>
</protein>
<keyword evidence="6 10" id="KW-0368">Histidine biosynthesis</keyword>
<keyword evidence="5 10" id="KW-0315">Glutamine amidotransferase</keyword>
<dbReference type="Pfam" id="PF00117">
    <property type="entry name" value="GATase"/>
    <property type="match status" value="1"/>
</dbReference>
<dbReference type="EC" id="4.3.2.10" evidence="10"/>
<evidence type="ECO:0000256" key="9">
    <source>
        <dbReference type="ARBA" id="ARBA00049534"/>
    </source>
</evidence>
<evidence type="ECO:0000256" key="7">
    <source>
        <dbReference type="ARBA" id="ARBA00023239"/>
    </source>
</evidence>
<feature type="active site" description="Nucleophile" evidence="10 11">
    <location>
        <position position="77"/>
    </location>
</feature>
<comment type="catalytic activity">
    <reaction evidence="8 10">
        <text>5-[(5-phospho-1-deoxy-D-ribulos-1-ylimino)methylamino]-1-(5-phospho-beta-D-ribosyl)imidazole-4-carboxamide + L-glutamine = D-erythro-1-(imidazol-4-yl)glycerol 3-phosphate + 5-amino-1-(5-phospho-beta-D-ribosyl)imidazole-4-carboxamide + L-glutamate + H(+)</text>
        <dbReference type="Rhea" id="RHEA:24793"/>
        <dbReference type="ChEBI" id="CHEBI:15378"/>
        <dbReference type="ChEBI" id="CHEBI:29985"/>
        <dbReference type="ChEBI" id="CHEBI:58278"/>
        <dbReference type="ChEBI" id="CHEBI:58359"/>
        <dbReference type="ChEBI" id="CHEBI:58475"/>
        <dbReference type="ChEBI" id="CHEBI:58525"/>
        <dbReference type="EC" id="4.3.2.10"/>
    </reaction>
</comment>
<keyword evidence="7 10" id="KW-0456">Lyase</keyword>
<feature type="active site" evidence="10 11">
    <location>
        <position position="177"/>
    </location>
</feature>
<evidence type="ECO:0000256" key="3">
    <source>
        <dbReference type="ARBA" id="ARBA00022605"/>
    </source>
</evidence>
<evidence type="ECO:0000256" key="10">
    <source>
        <dbReference type="HAMAP-Rule" id="MF_00278"/>
    </source>
</evidence>
<dbReference type="OrthoDB" id="33401at2157"/>
<evidence type="ECO:0000313" key="14">
    <source>
        <dbReference type="Proteomes" id="UP000002315"/>
    </source>
</evidence>
<dbReference type="GO" id="GO:0000105">
    <property type="term" value="P:L-histidine biosynthetic process"/>
    <property type="evidence" value="ECO:0007669"/>
    <property type="project" value="UniProtKB-UniRule"/>
</dbReference>
<dbReference type="PIRSF" id="PIRSF000495">
    <property type="entry name" value="Amidotransf_hisH"/>
    <property type="match status" value="1"/>
</dbReference>
<dbReference type="HAMAP" id="MF_00278">
    <property type="entry name" value="HisH"/>
    <property type="match status" value="1"/>
</dbReference>
<dbReference type="NCBIfam" id="TIGR01855">
    <property type="entry name" value="IMP_synth_hisH"/>
    <property type="match status" value="1"/>
</dbReference>
<dbReference type="SMART" id="SM01211">
    <property type="entry name" value="GATase_5"/>
    <property type="match status" value="1"/>
</dbReference>
<dbReference type="GO" id="GO:0004359">
    <property type="term" value="F:glutaminase activity"/>
    <property type="evidence" value="ECO:0007669"/>
    <property type="project" value="UniProtKB-EC"/>
</dbReference>
<keyword evidence="4 10" id="KW-0378">Hydrolase</keyword>
<feature type="active site" evidence="10 11">
    <location>
        <position position="179"/>
    </location>
</feature>
<dbReference type="PANTHER" id="PTHR42701:SF1">
    <property type="entry name" value="IMIDAZOLE GLYCEROL PHOSPHATE SYNTHASE SUBUNIT HISH"/>
    <property type="match status" value="1"/>
</dbReference>
<keyword evidence="14" id="KW-1185">Reference proteome</keyword>
<evidence type="ECO:0000256" key="6">
    <source>
        <dbReference type="ARBA" id="ARBA00023102"/>
    </source>
</evidence>
<dbReference type="Proteomes" id="UP000002315">
    <property type="component" value="Chromosome"/>
</dbReference>
<dbReference type="PANTHER" id="PTHR42701">
    <property type="entry name" value="IMIDAZOLE GLYCEROL PHOSPHATE SYNTHASE SUBUNIT HISH"/>
    <property type="match status" value="1"/>
</dbReference>
<keyword evidence="13" id="KW-0328">Glycosyltransferase</keyword>
<dbReference type="CDD" id="cd01748">
    <property type="entry name" value="GATase1_IGP_Synthase"/>
    <property type="match status" value="1"/>
</dbReference>
<dbReference type="GO" id="GO:0005737">
    <property type="term" value="C:cytoplasm"/>
    <property type="evidence" value="ECO:0007669"/>
    <property type="project" value="UniProtKB-SubCell"/>
</dbReference>
<feature type="domain" description="Glutamine amidotransferase" evidence="12">
    <location>
        <begin position="4"/>
        <end position="193"/>
    </location>
</feature>
<comment type="pathway">
    <text evidence="1 10">Amino-acid biosynthesis; L-histidine biosynthesis; L-histidine from 5-phospho-alpha-D-ribose 1-diphosphate: step 5/9.</text>
</comment>
<evidence type="ECO:0000256" key="1">
    <source>
        <dbReference type="ARBA" id="ARBA00005091"/>
    </source>
</evidence>
<evidence type="ECO:0000259" key="12">
    <source>
        <dbReference type="Pfam" id="PF00117"/>
    </source>
</evidence>
<reference evidence="13 14" key="1">
    <citation type="journal article" date="2010" name="Stand. Genomic Sci.">
        <title>Complete genome sequence of Methanothermus fervidus type strain (V24S).</title>
        <authorList>
            <person name="Anderson I."/>
            <person name="Djao O.D."/>
            <person name="Misra M."/>
            <person name="Chertkov O."/>
            <person name="Nolan M."/>
            <person name="Lucas S."/>
            <person name="Lapidus A."/>
            <person name="Del Rio T.G."/>
            <person name="Tice H."/>
            <person name="Cheng J.F."/>
            <person name="Tapia R."/>
            <person name="Han C."/>
            <person name="Goodwin L."/>
            <person name="Pitluck S."/>
            <person name="Liolios K."/>
            <person name="Ivanova N."/>
            <person name="Mavromatis K."/>
            <person name="Mikhailova N."/>
            <person name="Pati A."/>
            <person name="Brambilla E."/>
            <person name="Chen A."/>
            <person name="Palaniappan K."/>
            <person name="Land M."/>
            <person name="Hauser L."/>
            <person name="Chang Y.J."/>
            <person name="Jeffries C.D."/>
            <person name="Sikorski J."/>
            <person name="Spring S."/>
            <person name="Rohde M."/>
            <person name="Eichinger K."/>
            <person name="Huber H."/>
            <person name="Wirth R."/>
            <person name="Goker M."/>
            <person name="Detter J.C."/>
            <person name="Woyke T."/>
            <person name="Bristow J."/>
            <person name="Eisen J.A."/>
            <person name="Markowitz V."/>
            <person name="Hugenholtz P."/>
            <person name="Klenk H.P."/>
            <person name="Kyrpides N.C."/>
        </authorList>
    </citation>
    <scope>NUCLEOTIDE SEQUENCE [LARGE SCALE GENOMIC DNA]</scope>
    <source>
        <strain evidence="14">ATCC 43054 / DSM 2088 / JCM 10308 / V24 S</strain>
    </source>
</reference>
<dbReference type="AlphaFoldDB" id="E3GXY0"/>
<accession>E3GXY0</accession>
<dbReference type="GO" id="GO:0000107">
    <property type="term" value="F:imidazoleglycerol-phosphate synthase activity"/>
    <property type="evidence" value="ECO:0007669"/>
    <property type="project" value="UniProtKB-UniRule"/>
</dbReference>
<dbReference type="GO" id="GO:0016829">
    <property type="term" value="F:lyase activity"/>
    <property type="evidence" value="ECO:0007669"/>
    <property type="project" value="UniProtKB-KW"/>
</dbReference>
<dbReference type="UniPathway" id="UPA00031">
    <property type="reaction ID" value="UER00010"/>
</dbReference>
<evidence type="ECO:0000256" key="5">
    <source>
        <dbReference type="ARBA" id="ARBA00022962"/>
    </source>
</evidence>
<dbReference type="Gene3D" id="3.40.50.880">
    <property type="match status" value="1"/>
</dbReference>
<keyword evidence="10" id="KW-0963">Cytoplasm</keyword>
<dbReference type="STRING" id="523846.Mfer_0360"/>
<name>E3GXY0_METFV</name>
<evidence type="ECO:0000256" key="8">
    <source>
        <dbReference type="ARBA" id="ARBA00047838"/>
    </source>
</evidence>
<comment type="catalytic activity">
    <reaction evidence="9 10">
        <text>L-glutamine + H2O = L-glutamate + NH4(+)</text>
        <dbReference type="Rhea" id="RHEA:15889"/>
        <dbReference type="ChEBI" id="CHEBI:15377"/>
        <dbReference type="ChEBI" id="CHEBI:28938"/>
        <dbReference type="ChEBI" id="CHEBI:29985"/>
        <dbReference type="ChEBI" id="CHEBI:58359"/>
        <dbReference type="EC" id="3.5.1.2"/>
    </reaction>
</comment>
<dbReference type="HOGENOM" id="CLU_071837_2_2_2"/>
<dbReference type="SUPFAM" id="SSF52317">
    <property type="entry name" value="Class I glutamine amidotransferase-like"/>
    <property type="match status" value="1"/>
</dbReference>
<dbReference type="InterPro" id="IPR029062">
    <property type="entry name" value="Class_I_gatase-like"/>
</dbReference>
<gene>
    <name evidence="10" type="primary">hisH</name>
    <name evidence="13" type="ordered locus">Mfer_0360</name>
</gene>
<dbReference type="InterPro" id="IPR010139">
    <property type="entry name" value="Imidazole-glycPsynth_HisH"/>
</dbReference>
<sequence>MIAVVDYGSGNLRSIMNAFKNIGVNVNVTNDKEILKTADVLIIPGVGAFKKAMVNIEPFKDIIIEHVEDGKPILGICLGLQILFTESEESPGVMGLNIIPGKVVRLSAEKVPHMGWNKIKIKKECPLLNDIKDGYFYFAHSYYAKPKDWNVVAATTYHGSEIPAVICHKNIYATQFHPEKSGTLGLKILNNFVELVK</sequence>
<keyword evidence="13" id="KW-0808">Transferase</keyword>